<dbReference type="STRING" id="1810919.A0A3D8T4I3"/>
<name>A0A3D8T4I3_9EURO</name>
<protein>
    <submittedName>
        <fullName evidence="1">Uncharacterized protein</fullName>
    </submittedName>
</protein>
<gene>
    <name evidence="1" type="ORF">DSM5745_00230</name>
</gene>
<dbReference type="Proteomes" id="UP000256690">
    <property type="component" value="Unassembled WGS sequence"/>
</dbReference>
<proteinExistence type="predicted"/>
<dbReference type="EMBL" id="PVWQ01000001">
    <property type="protein sequence ID" value="RDW92908.1"/>
    <property type="molecule type" value="Genomic_DNA"/>
</dbReference>
<evidence type="ECO:0000313" key="2">
    <source>
        <dbReference type="Proteomes" id="UP000256690"/>
    </source>
</evidence>
<dbReference type="AlphaFoldDB" id="A0A3D8T4I3"/>
<dbReference type="GeneID" id="38110600"/>
<evidence type="ECO:0000313" key="1">
    <source>
        <dbReference type="EMBL" id="RDW92908.1"/>
    </source>
</evidence>
<comment type="caution">
    <text evidence="1">The sequence shown here is derived from an EMBL/GenBank/DDBJ whole genome shotgun (WGS) entry which is preliminary data.</text>
</comment>
<reference evidence="1 2" key="1">
    <citation type="journal article" date="2018" name="IMA Fungus">
        <title>IMA Genome-F 9: Draft genome sequence of Annulohypoxylon stygium, Aspergillus mulundensis, Berkeleyomyces basicola (syn. Thielaviopsis basicola), Ceratocystis smalleyi, two Cercospora beticola strains, Coleophoma cylindrospora, Fusarium fracticaudum, Phialophora cf. hyalina, and Morchella septimelata.</title>
        <authorList>
            <person name="Wingfield B.D."/>
            <person name="Bills G.F."/>
            <person name="Dong Y."/>
            <person name="Huang W."/>
            <person name="Nel W.J."/>
            <person name="Swalarsk-Parry B.S."/>
            <person name="Vaghefi N."/>
            <person name="Wilken P.M."/>
            <person name="An Z."/>
            <person name="de Beer Z.W."/>
            <person name="De Vos L."/>
            <person name="Chen L."/>
            <person name="Duong T.A."/>
            <person name="Gao Y."/>
            <person name="Hammerbacher A."/>
            <person name="Kikkert J.R."/>
            <person name="Li Y."/>
            <person name="Li H."/>
            <person name="Li K."/>
            <person name="Li Q."/>
            <person name="Liu X."/>
            <person name="Ma X."/>
            <person name="Naidoo K."/>
            <person name="Pethybridge S.J."/>
            <person name="Sun J."/>
            <person name="Steenkamp E.T."/>
            <person name="van der Nest M.A."/>
            <person name="van Wyk S."/>
            <person name="Wingfield M.J."/>
            <person name="Xiong C."/>
            <person name="Yue Q."/>
            <person name="Zhang X."/>
        </authorList>
    </citation>
    <scope>NUCLEOTIDE SEQUENCE [LARGE SCALE GENOMIC DNA]</scope>
    <source>
        <strain evidence="1 2">DSM 5745</strain>
    </source>
</reference>
<sequence>MGDPKGRYKLVQVDPHTEEISDDELRTIVECEKESFTGDLKRSAFQFFYFVNDENDPADVQRATDNLMKIHRQWIASNEELRFLKVLDTHEDDKLVGGMWFSVYKVAPVDKNPWERIEARWWDSRPKDTAWWGTTETQRDYLTKAIRILSSPWREYFRWRKHIHVRMVFLSAEARHADPYDNNYPGTLLIEELRRLGEEDRDLSLFAEVWIDRDLRSVFEWWANSAVGNPFGGVPICPKFEYHGDGLYHPEIWDELPWGDESKWSKEWRAMHEKFHVVDGHVRPVGCFFAYGPPLRYYNEWTVLNEREKVAPWERMINRPEEVIEQGDWLSCPFPEDE</sequence>
<dbReference type="RefSeq" id="XP_026608091.1">
    <property type="nucleotide sequence ID" value="XM_026742246.1"/>
</dbReference>
<organism evidence="1 2">
    <name type="scientific">Aspergillus mulundensis</name>
    <dbReference type="NCBI Taxonomy" id="1810919"/>
    <lineage>
        <taxon>Eukaryota</taxon>
        <taxon>Fungi</taxon>
        <taxon>Dikarya</taxon>
        <taxon>Ascomycota</taxon>
        <taxon>Pezizomycotina</taxon>
        <taxon>Eurotiomycetes</taxon>
        <taxon>Eurotiomycetidae</taxon>
        <taxon>Eurotiales</taxon>
        <taxon>Aspergillaceae</taxon>
        <taxon>Aspergillus</taxon>
        <taxon>Aspergillus subgen. Nidulantes</taxon>
    </lineage>
</organism>
<accession>A0A3D8T4I3</accession>
<keyword evidence="2" id="KW-1185">Reference proteome</keyword>